<proteinExistence type="predicted"/>
<feature type="compositionally biased region" description="Polar residues" evidence="1">
    <location>
        <begin position="322"/>
        <end position="335"/>
    </location>
</feature>
<sequence length="441" mass="46325">MDNNNNTNNASHAAIPPLRPDPPDPPGQAPATTTKSYSAAVGARSAAKHGNATANASTAVAAHPLMHNIENCVIINTLPSTSVEQVLLALDKYYPGLTGAMPCVIKGQRGLRFPKAADLDTLVANGLTVGKTLCKVEKLYSSTRGGVVQCTLTGFFSDPEGLCLFDEQIAAYGTVLRRRIQYIGKTKHISGVYDFILALKDVDVLPPASLSIARDGVTERIPLRITGGMRHCAFCRSAAHVRKDCPVAPACKSCASTSHATQHCPARHASSPQGPPTSRAPQASTVTTAAAAAVSKSISPASAHDRTTKKRRVKQDLAAQTEDLSNRAQPDSLSKNARPDSETTSPSPSPPPATPKSIITRSKSIAALSKPATREAPPTAPALEASEPSPEPSSPTPLPSAAPKARPDDADTDDEADEEAEDQEAPPKDVEDAMDQDDEHN</sequence>
<dbReference type="EMBL" id="FQNC01000116">
    <property type="protein sequence ID" value="SGZ31874.1"/>
    <property type="molecule type" value="Genomic_DNA"/>
</dbReference>
<organism evidence="2 3">
    <name type="scientific">Microbotryum silenes-dioicae</name>
    <dbReference type="NCBI Taxonomy" id="796604"/>
    <lineage>
        <taxon>Eukaryota</taxon>
        <taxon>Fungi</taxon>
        <taxon>Dikarya</taxon>
        <taxon>Basidiomycota</taxon>
        <taxon>Pucciniomycotina</taxon>
        <taxon>Microbotryomycetes</taxon>
        <taxon>Microbotryales</taxon>
        <taxon>Microbotryaceae</taxon>
        <taxon>Microbotryum</taxon>
    </lineage>
</organism>
<accession>A0A2X0NI60</accession>
<gene>
    <name evidence="2" type="primary">BQ5605_C042g12027</name>
    <name evidence="2" type="ORF">BQ5605_C042G12027</name>
</gene>
<feature type="compositionally biased region" description="Low complexity" evidence="1">
    <location>
        <begin position="280"/>
        <end position="302"/>
    </location>
</feature>
<keyword evidence="3" id="KW-1185">Reference proteome</keyword>
<protein>
    <submittedName>
        <fullName evidence="2">BQ5605_C042g12027 protein</fullName>
    </submittedName>
</protein>
<evidence type="ECO:0000313" key="3">
    <source>
        <dbReference type="Proteomes" id="UP000249464"/>
    </source>
</evidence>
<feature type="compositionally biased region" description="Low complexity" evidence="1">
    <location>
        <begin position="1"/>
        <end position="16"/>
    </location>
</feature>
<evidence type="ECO:0000313" key="2">
    <source>
        <dbReference type="EMBL" id="SGZ31874.1"/>
    </source>
</evidence>
<dbReference type="Proteomes" id="UP000249464">
    <property type="component" value="Unassembled WGS sequence"/>
</dbReference>
<name>A0A2X0NI60_9BASI</name>
<feature type="compositionally biased region" description="Acidic residues" evidence="1">
    <location>
        <begin position="410"/>
        <end position="424"/>
    </location>
</feature>
<feature type="compositionally biased region" description="Pro residues" evidence="1">
    <location>
        <begin position="389"/>
        <end position="400"/>
    </location>
</feature>
<feature type="compositionally biased region" description="Acidic residues" evidence="1">
    <location>
        <begin position="432"/>
        <end position="441"/>
    </location>
</feature>
<feature type="region of interest" description="Disordered" evidence="1">
    <location>
        <begin position="1"/>
        <end position="37"/>
    </location>
</feature>
<evidence type="ECO:0000256" key="1">
    <source>
        <dbReference type="SAM" id="MobiDB-lite"/>
    </source>
</evidence>
<reference evidence="2 3" key="1">
    <citation type="submission" date="2016-11" db="EMBL/GenBank/DDBJ databases">
        <authorList>
            <person name="Jaros S."/>
            <person name="Januszkiewicz K."/>
            <person name="Wedrychowicz H."/>
        </authorList>
    </citation>
    <scope>NUCLEOTIDE SEQUENCE [LARGE SCALE GENOMIC DNA]</scope>
</reference>
<feature type="compositionally biased region" description="Pro residues" evidence="1">
    <location>
        <begin position="17"/>
        <end position="28"/>
    </location>
</feature>
<dbReference type="AlphaFoldDB" id="A0A2X0NI60"/>
<feature type="compositionally biased region" description="Low complexity" evidence="1">
    <location>
        <begin position="374"/>
        <end position="388"/>
    </location>
</feature>
<feature type="region of interest" description="Disordered" evidence="1">
    <location>
        <begin position="262"/>
        <end position="441"/>
    </location>
</feature>